<gene>
    <name evidence="3" type="ORF">CCACVL1_12710</name>
</gene>
<proteinExistence type="predicted"/>
<accession>A0A1R3IE95</accession>
<sequence length="94" mass="10337">MEQRELQLQQELAKLQEERQAEIARFQELEQQNAVMSAKLSQLMKFVAEKFPGEELGQPNNSPQGTQNGSGSDDGGADADSQNHFVNNTSISSA</sequence>
<feature type="region of interest" description="Disordered" evidence="2">
    <location>
        <begin position="51"/>
        <end position="94"/>
    </location>
</feature>
<organism evidence="3 4">
    <name type="scientific">Corchorus capsularis</name>
    <name type="common">Jute</name>
    <dbReference type="NCBI Taxonomy" id="210143"/>
    <lineage>
        <taxon>Eukaryota</taxon>
        <taxon>Viridiplantae</taxon>
        <taxon>Streptophyta</taxon>
        <taxon>Embryophyta</taxon>
        <taxon>Tracheophyta</taxon>
        <taxon>Spermatophyta</taxon>
        <taxon>Magnoliopsida</taxon>
        <taxon>eudicotyledons</taxon>
        <taxon>Gunneridae</taxon>
        <taxon>Pentapetalae</taxon>
        <taxon>rosids</taxon>
        <taxon>malvids</taxon>
        <taxon>Malvales</taxon>
        <taxon>Malvaceae</taxon>
        <taxon>Grewioideae</taxon>
        <taxon>Apeibeae</taxon>
        <taxon>Corchorus</taxon>
    </lineage>
</organism>
<name>A0A1R3IE95_COCAP</name>
<dbReference type="Gramene" id="OMO80897">
    <property type="protein sequence ID" value="OMO80897"/>
    <property type="gene ID" value="CCACVL1_12710"/>
</dbReference>
<comment type="caution">
    <text evidence="3">The sequence shown here is derived from an EMBL/GenBank/DDBJ whole genome shotgun (WGS) entry which is preliminary data.</text>
</comment>
<evidence type="ECO:0000313" key="3">
    <source>
        <dbReference type="EMBL" id="OMO80897.1"/>
    </source>
</evidence>
<feature type="compositionally biased region" description="Polar residues" evidence="2">
    <location>
        <begin position="82"/>
        <end position="94"/>
    </location>
</feature>
<keyword evidence="1" id="KW-0175">Coiled coil</keyword>
<dbReference type="EMBL" id="AWWV01010241">
    <property type="protein sequence ID" value="OMO80897.1"/>
    <property type="molecule type" value="Genomic_DNA"/>
</dbReference>
<evidence type="ECO:0000256" key="1">
    <source>
        <dbReference type="SAM" id="Coils"/>
    </source>
</evidence>
<evidence type="ECO:0000313" key="4">
    <source>
        <dbReference type="Proteomes" id="UP000188268"/>
    </source>
</evidence>
<evidence type="ECO:0000256" key="2">
    <source>
        <dbReference type="SAM" id="MobiDB-lite"/>
    </source>
</evidence>
<feature type="coiled-coil region" evidence="1">
    <location>
        <begin position="1"/>
        <end position="32"/>
    </location>
</feature>
<dbReference type="AlphaFoldDB" id="A0A1R3IE95"/>
<keyword evidence="4" id="KW-1185">Reference proteome</keyword>
<reference evidence="3 4" key="1">
    <citation type="submission" date="2013-09" db="EMBL/GenBank/DDBJ databases">
        <title>Corchorus capsularis genome sequencing.</title>
        <authorList>
            <person name="Alam M."/>
            <person name="Haque M.S."/>
            <person name="Islam M.S."/>
            <person name="Emdad E.M."/>
            <person name="Islam M.M."/>
            <person name="Ahmed B."/>
            <person name="Halim A."/>
            <person name="Hossen Q.M.M."/>
            <person name="Hossain M.Z."/>
            <person name="Ahmed R."/>
            <person name="Khan M.M."/>
            <person name="Islam R."/>
            <person name="Rashid M.M."/>
            <person name="Khan S.A."/>
            <person name="Rahman M.S."/>
            <person name="Alam M."/>
        </authorList>
    </citation>
    <scope>NUCLEOTIDE SEQUENCE [LARGE SCALE GENOMIC DNA]</scope>
    <source>
        <strain evidence="4">cv. CVL-1</strain>
        <tissue evidence="3">Whole seedling</tissue>
    </source>
</reference>
<keyword evidence="3" id="KW-0675">Receptor</keyword>
<protein>
    <submittedName>
        <fullName evidence="3">Epidermal growth factor receptor substrate 15-like 1-like protein</fullName>
    </submittedName>
</protein>
<dbReference type="Proteomes" id="UP000188268">
    <property type="component" value="Unassembled WGS sequence"/>
</dbReference>
<feature type="compositionally biased region" description="Polar residues" evidence="2">
    <location>
        <begin position="58"/>
        <end position="67"/>
    </location>
</feature>